<dbReference type="CDD" id="cd00067">
    <property type="entry name" value="GAL4"/>
    <property type="match status" value="1"/>
</dbReference>
<evidence type="ECO:0000313" key="7">
    <source>
        <dbReference type="Proteomes" id="UP001219568"/>
    </source>
</evidence>
<evidence type="ECO:0000313" key="6">
    <source>
        <dbReference type="EMBL" id="KAJ6047619.1"/>
    </source>
</evidence>
<organism evidence="6 7">
    <name type="scientific">Penicillium canescens</name>
    <dbReference type="NCBI Taxonomy" id="5083"/>
    <lineage>
        <taxon>Eukaryota</taxon>
        <taxon>Fungi</taxon>
        <taxon>Dikarya</taxon>
        <taxon>Ascomycota</taxon>
        <taxon>Pezizomycotina</taxon>
        <taxon>Eurotiomycetes</taxon>
        <taxon>Eurotiomycetidae</taxon>
        <taxon>Eurotiales</taxon>
        <taxon>Aspergillaceae</taxon>
        <taxon>Penicillium</taxon>
    </lineage>
</organism>
<accession>A0AAD6IGN7</accession>
<keyword evidence="7" id="KW-1185">Reference proteome</keyword>
<dbReference type="EMBL" id="JAQJZL010000003">
    <property type="protein sequence ID" value="KAJ6047619.1"/>
    <property type="molecule type" value="Genomic_DNA"/>
</dbReference>
<dbReference type="GO" id="GO:0008270">
    <property type="term" value="F:zinc ion binding"/>
    <property type="evidence" value="ECO:0007669"/>
    <property type="project" value="InterPro"/>
</dbReference>
<proteinExistence type="predicted"/>
<reference evidence="6" key="1">
    <citation type="journal article" date="2023" name="IMA Fungus">
        <title>Comparative genomic study of the Penicillium genus elucidates a diverse pangenome and 15 lateral gene transfer events.</title>
        <authorList>
            <person name="Petersen C."/>
            <person name="Sorensen T."/>
            <person name="Nielsen M.R."/>
            <person name="Sondergaard T.E."/>
            <person name="Sorensen J.L."/>
            <person name="Fitzpatrick D.A."/>
            <person name="Frisvad J.C."/>
            <person name="Nielsen K.L."/>
        </authorList>
    </citation>
    <scope>NUCLEOTIDE SEQUENCE</scope>
    <source>
        <strain evidence="6">IBT 15450</strain>
    </source>
</reference>
<name>A0AAD6IGN7_PENCN</name>
<dbReference type="InterPro" id="IPR036864">
    <property type="entry name" value="Zn2-C6_fun-type_DNA-bd_sf"/>
</dbReference>
<dbReference type="Proteomes" id="UP001219568">
    <property type="component" value="Unassembled WGS sequence"/>
</dbReference>
<comment type="caution">
    <text evidence="6">The sequence shown here is derived from an EMBL/GenBank/DDBJ whole genome shotgun (WGS) entry which is preliminary data.</text>
</comment>
<keyword evidence="4" id="KW-0539">Nucleus</keyword>
<dbReference type="AlphaFoldDB" id="A0AAD6IGN7"/>
<evidence type="ECO:0000256" key="1">
    <source>
        <dbReference type="ARBA" id="ARBA00023015"/>
    </source>
</evidence>
<dbReference type="Pfam" id="PF00172">
    <property type="entry name" value="Zn_clus"/>
    <property type="match status" value="1"/>
</dbReference>
<reference evidence="6" key="2">
    <citation type="submission" date="2023-01" db="EMBL/GenBank/DDBJ databases">
        <authorList>
            <person name="Petersen C."/>
        </authorList>
    </citation>
    <scope>NUCLEOTIDE SEQUENCE</scope>
    <source>
        <strain evidence="6">IBT 15450</strain>
    </source>
</reference>
<evidence type="ECO:0000256" key="2">
    <source>
        <dbReference type="ARBA" id="ARBA00023125"/>
    </source>
</evidence>
<feature type="domain" description="Zn(2)-C6 fungal-type" evidence="5">
    <location>
        <begin position="4"/>
        <end position="54"/>
    </location>
</feature>
<sequence length="487" mass="53956">MPGVPSSRGCDACRKAKKKVQSSKPCDQLKPVCSRCTRLNMTCVGSGQQRYKFMSNKLDGRRTQGQSALQPTLSTSRVVFVGRPAQLPSTDTDQIAANFVEALQVTDIRYAIVYYGLFFRDIPRRLGKSAVLDAAVKAISAASPFLYTGTNSPTALARYGQSLRALRECLNDAAEARTPNTLCAVYLITICQSWLGRYDDSLTGHAEAISHLLKAAPLHEWNSRFELEMVLTMCIPVILEGIVNPRVKMDPAFWELASSFKDRMSTSQENRPKPSTEYKHLALFPSFVQNPDANLPEIENAYFRLKTDAQVMRQHLGQVEQLTPPSFSSPAVVAHSQAQAAYTMVSTLAVLTNSLLRIFDSFNFTLVSECIVLCDEIATQAELATCYRPLGSAYMPLCLTVAWAALKDESRLTQIEAIIAEYQSDFTQVPWMSRAHWLASTFDSHRVRVASEMASLHSSGVVNAQTNMAASRERKQLPVNPESCCIL</sequence>
<protein>
    <recommendedName>
        <fullName evidence="5">Zn(2)-C6 fungal-type domain-containing protein</fullName>
    </recommendedName>
</protein>
<dbReference type="InterPro" id="IPR053178">
    <property type="entry name" value="Osmoadaptation_assoc"/>
</dbReference>
<dbReference type="SMART" id="SM00066">
    <property type="entry name" value="GAL4"/>
    <property type="match status" value="1"/>
</dbReference>
<keyword evidence="1" id="KW-0805">Transcription regulation</keyword>
<gene>
    <name evidence="6" type="ORF">N7460_003766</name>
</gene>
<dbReference type="PANTHER" id="PTHR38111:SF11">
    <property type="entry name" value="TRANSCRIPTION FACTOR DOMAIN-CONTAINING PROTEIN-RELATED"/>
    <property type="match status" value="1"/>
</dbReference>
<keyword evidence="3" id="KW-0804">Transcription</keyword>
<dbReference type="GO" id="GO:0003677">
    <property type="term" value="F:DNA binding"/>
    <property type="evidence" value="ECO:0007669"/>
    <property type="project" value="UniProtKB-KW"/>
</dbReference>
<dbReference type="Gene3D" id="4.10.240.10">
    <property type="entry name" value="Zn(2)-C6 fungal-type DNA-binding domain"/>
    <property type="match status" value="1"/>
</dbReference>
<evidence type="ECO:0000259" key="5">
    <source>
        <dbReference type="SMART" id="SM00066"/>
    </source>
</evidence>
<dbReference type="PANTHER" id="PTHR38111">
    <property type="entry name" value="ZN(2)-C6 FUNGAL-TYPE DOMAIN-CONTAINING PROTEIN-RELATED"/>
    <property type="match status" value="1"/>
</dbReference>
<keyword evidence="2" id="KW-0238">DNA-binding</keyword>
<dbReference type="GO" id="GO:0000981">
    <property type="term" value="F:DNA-binding transcription factor activity, RNA polymerase II-specific"/>
    <property type="evidence" value="ECO:0007669"/>
    <property type="project" value="InterPro"/>
</dbReference>
<evidence type="ECO:0000256" key="4">
    <source>
        <dbReference type="ARBA" id="ARBA00023242"/>
    </source>
</evidence>
<dbReference type="InterPro" id="IPR001138">
    <property type="entry name" value="Zn2Cys6_DnaBD"/>
</dbReference>
<dbReference type="SUPFAM" id="SSF57701">
    <property type="entry name" value="Zn2/Cys6 DNA-binding domain"/>
    <property type="match status" value="1"/>
</dbReference>
<evidence type="ECO:0000256" key="3">
    <source>
        <dbReference type="ARBA" id="ARBA00023163"/>
    </source>
</evidence>